<keyword evidence="1 7" id="KW-0597">Phosphoprotein</keyword>
<dbReference type="InterPro" id="IPR011006">
    <property type="entry name" value="CheY-like_superfamily"/>
</dbReference>
<dbReference type="SUPFAM" id="SSF52540">
    <property type="entry name" value="P-loop containing nucleoside triphosphate hydrolases"/>
    <property type="match status" value="1"/>
</dbReference>
<dbReference type="Pfam" id="PF25601">
    <property type="entry name" value="AAA_lid_14"/>
    <property type="match status" value="1"/>
</dbReference>
<feature type="domain" description="Sigma-54 factor interaction" evidence="8">
    <location>
        <begin position="146"/>
        <end position="348"/>
    </location>
</feature>
<dbReference type="PANTHER" id="PTHR32071:SF57">
    <property type="entry name" value="C4-DICARBOXYLATE TRANSPORT TRANSCRIPTIONAL REGULATORY PROTEIN DCTD"/>
    <property type="match status" value="1"/>
</dbReference>
<feature type="domain" description="Response regulatory" evidence="9">
    <location>
        <begin position="6"/>
        <end position="120"/>
    </location>
</feature>
<keyword evidence="2" id="KW-0547">Nucleotide-binding</keyword>
<evidence type="ECO:0000259" key="9">
    <source>
        <dbReference type="PROSITE" id="PS50110"/>
    </source>
</evidence>
<keyword evidence="3" id="KW-0067">ATP-binding</keyword>
<sequence length="437" mass="49558">MHSLPKLYFVDDEPAIRDSVEQAMLIEGIDIASFPNAIEALKRIDVTQAGIVITDIHMPVMDGIQLTQKLLNQNPHFQIIVLTGHGDVQTAVSAMKAGAYDFLEKPFVVDALLTAVKKASDKLALVEENNLLRKELAVQNQVGPKLIGQSPSMQALRRELISLDTKTNPLLLFVGDLGTGKRVTAQYTHDLHSHQAAELCPVAAFNLPRSDEATFHQFVLQLFLKHQGGTLYIHETEALTQDQWQWLANLKPTLLRENSCKTSATCIILATTILPTTMVSEFRRFDLLPLAQRTEDIGSLFKHFARGAASRYQLPPPVITEKEVQRLIATHWSENIRQLRQHAELRVLTKPKLASLESEPNHNQEQSDKDHIDLKTEEQQLSLSQRTDSFEQIILIEALHRHQGRLKEVQQELQVSRKTLYDKLRKHQLDKTDFKKQ</sequence>
<evidence type="ECO:0000256" key="6">
    <source>
        <dbReference type="ARBA" id="ARBA00023163"/>
    </source>
</evidence>
<dbReference type="FunFam" id="3.40.50.2300:FF:000018">
    <property type="entry name" value="DNA-binding transcriptional regulator NtrC"/>
    <property type="match status" value="1"/>
</dbReference>
<dbReference type="InterPro" id="IPR001789">
    <property type="entry name" value="Sig_transdc_resp-reg_receiver"/>
</dbReference>
<proteinExistence type="predicted"/>
<dbReference type="GO" id="GO:0000160">
    <property type="term" value="P:phosphorelay signal transduction system"/>
    <property type="evidence" value="ECO:0007669"/>
    <property type="project" value="UniProtKB-KW"/>
</dbReference>
<dbReference type="PROSITE" id="PS50045">
    <property type="entry name" value="SIGMA54_INTERACT_4"/>
    <property type="match status" value="1"/>
</dbReference>
<evidence type="ECO:0000259" key="8">
    <source>
        <dbReference type="PROSITE" id="PS50045"/>
    </source>
</evidence>
<dbReference type="InterPro" id="IPR002197">
    <property type="entry name" value="HTH_Fis"/>
</dbReference>
<dbReference type="GO" id="GO:0006355">
    <property type="term" value="P:regulation of DNA-templated transcription"/>
    <property type="evidence" value="ECO:0007669"/>
    <property type="project" value="InterPro"/>
</dbReference>
<dbReference type="EMBL" id="FLQP01000028">
    <property type="protein sequence ID" value="SBS64338.1"/>
    <property type="molecule type" value="Genomic_DNA"/>
</dbReference>
<dbReference type="Gene3D" id="3.40.50.2300">
    <property type="match status" value="1"/>
</dbReference>
<dbReference type="Gene3D" id="1.10.10.60">
    <property type="entry name" value="Homeodomain-like"/>
    <property type="match status" value="1"/>
</dbReference>
<evidence type="ECO:0000256" key="5">
    <source>
        <dbReference type="ARBA" id="ARBA00023015"/>
    </source>
</evidence>
<dbReference type="AlphaFoldDB" id="A0A1C3ISP4"/>
<evidence type="ECO:0000256" key="7">
    <source>
        <dbReference type="PROSITE-ProRule" id="PRU00169"/>
    </source>
</evidence>
<dbReference type="Pfam" id="PF02954">
    <property type="entry name" value="HTH_8"/>
    <property type="match status" value="1"/>
</dbReference>
<evidence type="ECO:0000256" key="2">
    <source>
        <dbReference type="ARBA" id="ARBA00022741"/>
    </source>
</evidence>
<dbReference type="Pfam" id="PF14532">
    <property type="entry name" value="Sigma54_activ_2"/>
    <property type="match status" value="1"/>
</dbReference>
<evidence type="ECO:0000313" key="11">
    <source>
        <dbReference type="Proteomes" id="UP000092876"/>
    </source>
</evidence>
<keyword evidence="5" id="KW-0805">Transcription regulation</keyword>
<accession>A0A1C3ISP4</accession>
<gene>
    <name evidence="10" type="primary">dctD_1</name>
    <name evidence="10" type="ORF">VAT7223_02131</name>
</gene>
<dbReference type="InterPro" id="IPR009057">
    <property type="entry name" value="Homeodomain-like_sf"/>
</dbReference>
<dbReference type="PROSITE" id="PS50110">
    <property type="entry name" value="RESPONSE_REGULATORY"/>
    <property type="match status" value="1"/>
</dbReference>
<feature type="modified residue" description="4-aspartylphosphate" evidence="7">
    <location>
        <position position="55"/>
    </location>
</feature>
<dbReference type="Pfam" id="PF00072">
    <property type="entry name" value="Response_reg"/>
    <property type="match status" value="1"/>
</dbReference>
<dbReference type="InterPro" id="IPR058031">
    <property type="entry name" value="AAA_lid_NorR"/>
</dbReference>
<dbReference type="SUPFAM" id="SSF46689">
    <property type="entry name" value="Homeodomain-like"/>
    <property type="match status" value="1"/>
</dbReference>
<evidence type="ECO:0000256" key="3">
    <source>
        <dbReference type="ARBA" id="ARBA00022840"/>
    </source>
</evidence>
<protein>
    <submittedName>
        <fullName evidence="10">C4-dicarboxylate transport transcriptional regulatory protein DctD</fullName>
    </submittedName>
</protein>
<name>A0A1C3ISP4_9VIBR</name>
<keyword evidence="6" id="KW-0804">Transcription</keyword>
<dbReference type="Gene3D" id="3.40.50.300">
    <property type="entry name" value="P-loop containing nucleotide triphosphate hydrolases"/>
    <property type="match status" value="1"/>
</dbReference>
<dbReference type="SMART" id="SM00448">
    <property type="entry name" value="REC"/>
    <property type="match status" value="1"/>
</dbReference>
<dbReference type="PANTHER" id="PTHR32071">
    <property type="entry name" value="TRANSCRIPTIONAL REGULATORY PROTEIN"/>
    <property type="match status" value="1"/>
</dbReference>
<dbReference type="InterPro" id="IPR002078">
    <property type="entry name" value="Sigma_54_int"/>
</dbReference>
<dbReference type="InterPro" id="IPR027417">
    <property type="entry name" value="P-loop_NTPase"/>
</dbReference>
<reference evidence="11" key="1">
    <citation type="submission" date="2016-06" db="EMBL/GenBank/DDBJ databases">
        <authorList>
            <person name="Rodrigo-Torres Lidia"/>
            <person name="Arahal R.David."/>
        </authorList>
    </citation>
    <scope>NUCLEOTIDE SEQUENCE [LARGE SCALE GENOMIC DNA]</scope>
    <source>
        <strain evidence="11">CECT 7223</strain>
    </source>
</reference>
<evidence type="ECO:0000256" key="4">
    <source>
        <dbReference type="ARBA" id="ARBA00023012"/>
    </source>
</evidence>
<dbReference type="GO" id="GO:0043565">
    <property type="term" value="F:sequence-specific DNA binding"/>
    <property type="evidence" value="ECO:0007669"/>
    <property type="project" value="InterPro"/>
</dbReference>
<evidence type="ECO:0000313" key="10">
    <source>
        <dbReference type="EMBL" id="SBS64338.1"/>
    </source>
</evidence>
<organism evidence="10 11">
    <name type="scientific">Vibrio atlanticus</name>
    <dbReference type="NCBI Taxonomy" id="693153"/>
    <lineage>
        <taxon>Bacteria</taxon>
        <taxon>Pseudomonadati</taxon>
        <taxon>Pseudomonadota</taxon>
        <taxon>Gammaproteobacteria</taxon>
        <taxon>Vibrionales</taxon>
        <taxon>Vibrionaceae</taxon>
        <taxon>Vibrio</taxon>
    </lineage>
</organism>
<dbReference type="GO" id="GO:0005524">
    <property type="term" value="F:ATP binding"/>
    <property type="evidence" value="ECO:0007669"/>
    <property type="project" value="UniProtKB-KW"/>
</dbReference>
<evidence type="ECO:0000256" key="1">
    <source>
        <dbReference type="ARBA" id="ARBA00022553"/>
    </source>
</evidence>
<dbReference type="Proteomes" id="UP000092876">
    <property type="component" value="Unassembled WGS sequence"/>
</dbReference>
<dbReference type="SUPFAM" id="SSF52172">
    <property type="entry name" value="CheY-like"/>
    <property type="match status" value="1"/>
</dbReference>
<dbReference type="Gene3D" id="1.10.8.60">
    <property type="match status" value="1"/>
</dbReference>
<keyword evidence="4" id="KW-0902">Two-component regulatory system</keyword>